<evidence type="ECO:0000313" key="1">
    <source>
        <dbReference type="EMBL" id="CEM62730.1"/>
    </source>
</evidence>
<keyword evidence="2" id="KW-1185">Reference proteome</keyword>
<dbReference type="EMBL" id="CDNC01000039">
    <property type="protein sequence ID" value="CEM62730.1"/>
    <property type="molecule type" value="Genomic_DNA"/>
</dbReference>
<gene>
    <name evidence="1" type="ORF">TPHV1_440002</name>
</gene>
<dbReference type="RefSeq" id="WP_206172839.1">
    <property type="nucleotide sequence ID" value="NZ_CP031394.1"/>
</dbReference>
<proteinExistence type="predicted"/>
<evidence type="ECO:0000313" key="2">
    <source>
        <dbReference type="Proteomes" id="UP000042527"/>
    </source>
</evidence>
<dbReference type="AlphaFoldDB" id="A0A0B7H0G1"/>
<accession>A0A0B7H0G1</accession>
<dbReference type="Proteomes" id="UP000042527">
    <property type="component" value="Unassembled WGS sequence"/>
</dbReference>
<protein>
    <submittedName>
        <fullName evidence="1">Uncharacterized protein</fullName>
    </submittedName>
</protein>
<sequence>MQNAEIAVLKLPQEREGTQKKAIEEAQRGLTHDKSMKNILKCGYIS</sequence>
<reference evidence="2" key="1">
    <citation type="submission" date="2015-01" db="EMBL/GenBank/DDBJ databases">
        <authorList>
            <person name="Manzoor Shahid"/>
            <person name="Zubair Saima"/>
        </authorList>
    </citation>
    <scope>NUCLEOTIDE SEQUENCE [LARGE SCALE GENOMIC DNA]</scope>
    <source>
        <strain evidence="2">V1</strain>
    </source>
</reference>
<name>A0A0B7H0G1_TREPH</name>
<organism evidence="1 2">
    <name type="scientific">Treponema phagedenis</name>
    <dbReference type="NCBI Taxonomy" id="162"/>
    <lineage>
        <taxon>Bacteria</taxon>
        <taxon>Pseudomonadati</taxon>
        <taxon>Spirochaetota</taxon>
        <taxon>Spirochaetia</taxon>
        <taxon>Spirochaetales</taxon>
        <taxon>Treponemataceae</taxon>
        <taxon>Treponema</taxon>
    </lineage>
</organism>